<dbReference type="Proteomes" id="UP000003704">
    <property type="component" value="Unassembled WGS sequence"/>
</dbReference>
<keyword evidence="1" id="KW-0472">Membrane</keyword>
<feature type="transmembrane region" description="Helical" evidence="1">
    <location>
        <begin position="99"/>
        <end position="129"/>
    </location>
</feature>
<dbReference type="AlphaFoldDB" id="I8TCL4"/>
<gene>
    <name evidence="2" type="ORF">WQQ_18270</name>
</gene>
<dbReference type="PANTHER" id="PTHR41260">
    <property type="entry name" value="PROTEIN ECSC"/>
    <property type="match status" value="1"/>
</dbReference>
<dbReference type="Pfam" id="PF12787">
    <property type="entry name" value="EcsC"/>
    <property type="match status" value="1"/>
</dbReference>
<name>I8TCL4_9GAMM</name>
<keyword evidence="1" id="KW-1133">Transmembrane helix</keyword>
<evidence type="ECO:0000313" key="3">
    <source>
        <dbReference type="Proteomes" id="UP000003704"/>
    </source>
</evidence>
<reference evidence="2 3" key="1">
    <citation type="journal article" date="2012" name="J. Bacteriol.">
        <title>Genome Sequence of n-Alkane-Degrading Hydrocarboniphaga effusa Strain AP103T (ATCC BAA-332T).</title>
        <authorList>
            <person name="Chang H.K."/>
            <person name="Zylstra G.J."/>
            <person name="Chae J.C."/>
        </authorList>
    </citation>
    <scope>NUCLEOTIDE SEQUENCE [LARGE SCALE GENOMIC DNA]</scope>
    <source>
        <strain evidence="2 3">AP103</strain>
    </source>
</reference>
<dbReference type="OrthoDB" id="5568290at2"/>
<dbReference type="RefSeq" id="WP_007184776.1">
    <property type="nucleotide sequence ID" value="NZ_AKGD01000001.1"/>
</dbReference>
<evidence type="ECO:0000256" key="1">
    <source>
        <dbReference type="SAM" id="Phobius"/>
    </source>
</evidence>
<protein>
    <recommendedName>
        <fullName evidence="4">EcsC family protein</fullName>
    </recommendedName>
</protein>
<dbReference type="EMBL" id="AKGD01000001">
    <property type="protein sequence ID" value="EIT71690.1"/>
    <property type="molecule type" value="Genomic_DNA"/>
</dbReference>
<comment type="caution">
    <text evidence="2">The sequence shown here is derived from an EMBL/GenBank/DDBJ whole genome shotgun (WGS) entry which is preliminary data.</text>
</comment>
<evidence type="ECO:0000313" key="2">
    <source>
        <dbReference type="EMBL" id="EIT71690.1"/>
    </source>
</evidence>
<keyword evidence="3" id="KW-1185">Reference proteome</keyword>
<dbReference type="PANTHER" id="PTHR41260:SF1">
    <property type="entry name" value="PROTEIN ECSC"/>
    <property type="match status" value="1"/>
</dbReference>
<dbReference type="PATRIC" id="fig|1172194.4.peg.1768"/>
<sequence length="283" mass="30667">MNRYELDRLAEIRRWQVQEPPPAARWFGKAAGPASQAVQSMIPTEALRTALTAVQATAGRFSGHAALLKQAKVTRIEDLLDADLKVCDRLSAQMRRRGMAMAGGAGAVLGIAGAAGMVADVPALLVLAFRSIQRTALCYGQVMTPEESRRLGIAIFALASANSVEEKQAAQKAVWRNNVELDDAAWRDGIERAAERELAKEAATMSLNNLALQAGRHLGWRKAASAMPVVGAVIGGSVNAWYLYDISNVARYCFQERWLAHRYGALPDSIGVQSLPKLATRSR</sequence>
<evidence type="ECO:0008006" key="4">
    <source>
        <dbReference type="Google" id="ProtNLM"/>
    </source>
</evidence>
<dbReference type="InterPro" id="IPR024787">
    <property type="entry name" value="EcsC"/>
</dbReference>
<accession>I8TCL4</accession>
<dbReference type="STRING" id="1172194.WQQ_18270"/>
<keyword evidence="1" id="KW-0812">Transmembrane</keyword>
<proteinExistence type="predicted"/>
<organism evidence="2 3">
    <name type="scientific">Hydrocarboniphaga effusa AP103</name>
    <dbReference type="NCBI Taxonomy" id="1172194"/>
    <lineage>
        <taxon>Bacteria</taxon>
        <taxon>Pseudomonadati</taxon>
        <taxon>Pseudomonadota</taxon>
        <taxon>Gammaproteobacteria</taxon>
        <taxon>Nevskiales</taxon>
        <taxon>Nevskiaceae</taxon>
        <taxon>Hydrocarboniphaga</taxon>
    </lineage>
</organism>